<accession>A0A663EPU1</accession>
<organism evidence="1 2">
    <name type="scientific">Aquila chrysaetos chrysaetos</name>
    <dbReference type="NCBI Taxonomy" id="223781"/>
    <lineage>
        <taxon>Eukaryota</taxon>
        <taxon>Metazoa</taxon>
        <taxon>Chordata</taxon>
        <taxon>Craniata</taxon>
        <taxon>Vertebrata</taxon>
        <taxon>Euteleostomi</taxon>
        <taxon>Archelosauria</taxon>
        <taxon>Archosauria</taxon>
        <taxon>Dinosauria</taxon>
        <taxon>Saurischia</taxon>
        <taxon>Theropoda</taxon>
        <taxon>Coelurosauria</taxon>
        <taxon>Aves</taxon>
        <taxon>Neognathae</taxon>
        <taxon>Neoaves</taxon>
        <taxon>Telluraves</taxon>
        <taxon>Accipitrimorphae</taxon>
        <taxon>Accipitriformes</taxon>
        <taxon>Accipitridae</taxon>
        <taxon>Accipitrinae</taxon>
        <taxon>Aquila</taxon>
    </lineage>
</organism>
<reference evidence="1" key="2">
    <citation type="submission" date="2025-09" db="UniProtKB">
        <authorList>
            <consortium name="Ensembl"/>
        </authorList>
    </citation>
    <scope>IDENTIFICATION</scope>
</reference>
<name>A0A663EPU1_AQUCH</name>
<evidence type="ECO:0000313" key="1">
    <source>
        <dbReference type="Ensembl" id="ENSACCP00020014223.1"/>
    </source>
</evidence>
<reference evidence="1" key="1">
    <citation type="submission" date="2025-08" db="UniProtKB">
        <authorList>
            <consortium name="Ensembl"/>
        </authorList>
    </citation>
    <scope>IDENTIFICATION</scope>
</reference>
<dbReference type="Proteomes" id="UP000472275">
    <property type="component" value="Chromosome 11"/>
</dbReference>
<dbReference type="InParanoid" id="A0A663EPU1"/>
<dbReference type="AlphaFoldDB" id="A0A663EPU1"/>
<sequence>MGKKLGTSWSARPPLGQIKCVCINMSIKAVAILHRQSCMKTVAIKVKPAIRRMNELKD</sequence>
<protein>
    <submittedName>
        <fullName evidence="1">Uncharacterized protein</fullName>
    </submittedName>
</protein>
<evidence type="ECO:0000313" key="2">
    <source>
        <dbReference type="Proteomes" id="UP000472275"/>
    </source>
</evidence>
<keyword evidence="2" id="KW-1185">Reference proteome</keyword>
<dbReference type="Ensembl" id="ENSACCT00020014851.1">
    <property type="protein sequence ID" value="ENSACCP00020014223.1"/>
    <property type="gene ID" value="ENSACCG00020009808.1"/>
</dbReference>
<proteinExistence type="predicted"/>